<feature type="repeat" description="ARM" evidence="1">
    <location>
        <begin position="687"/>
        <end position="729"/>
    </location>
</feature>
<sequence length="921" mass="97807">MSRRVRRRCAATDKGKRTVPSDECAVSISVTPGSPYTVDWTSLPDDTVVQLFSYLNYRDRASLSSTCRTWRALGSSSCLWASLDLRSYRVSIPTAMALSTRCGHLRCLRLRGADSLFSISALRARGLCEISADGCRGLTDATLAVLAARHEALQSIQIGPDPLDRLSSDALRHVAVCCTQLRRLRLSGLREIDGEAISAFATHCPDLEEVTFLDCGSIEEGAIGKIMSLRFLSVAGSRNVKWATASLAWSNLPNLLGLDVSRTDVSHIAVSRLLSQSKSLQLVCALNCPSIEEQETNNPIVSKGKLLLTIFTDIFKKVASLLFPDSSADSKLVFDQWRCNVKNKDKSLGDMMTWLEWILSHSLLRTAETNPHAMDEFWLKQGTSLLLSLAKSMQEDVQEKAATALATFVVIDDENANVDPARSEAVMKDGGIPLLLELARCYRESAQSEAAKAIANLSVNAKVAKAVADEGGIAILTNLARSMNRLVAEEAAGGLWNLSVGEEHKAAIAMAGGVKALVDLIFRWSEGNDGVLERAAGALANLAADDKCSLEVARSGGVHALVKLARSCKAEGVLEQAARALANLAAHGDNNGNNAAVGQEAGALEALVQLTCSQNEGVRQEAAGALWNLSFDDRNREAIATAGGVEALVALARECTNASEGLQERAAGALWGLSVSEANSIAIGREGGVGPLLALARSEIEDVHETAAGALWNLAFYSGNALHIVEEGGVPVLVNLCSSSGSKMARFMSALALAYMFDGSRMDEVAMVGTSGEGSSKGACFEGARRMALKHIEAFVGTFSHPNLFSLAAASSAPAALSHVAEAVFIQEAGHLRCSGAEIGRFVSMLRNPSSILRACAAFALLQFTVPGGRHAAHHASLLQKAGAARVLRGAAASATAPIEAKIFARIVLRNLEHHQSESST</sequence>
<comment type="caution">
    <text evidence="3">The sequence shown here is derived from an EMBL/GenBank/DDBJ whole genome shotgun (WGS) entry which is preliminary data.</text>
</comment>
<dbReference type="PANTHER" id="PTHR46976">
    <property type="entry name" value="PROTEIN ARABIDILLO 1"/>
    <property type="match status" value="1"/>
</dbReference>
<keyword evidence="4" id="KW-1185">Reference proteome</keyword>
<evidence type="ECO:0000313" key="4">
    <source>
        <dbReference type="Proteomes" id="UP000623129"/>
    </source>
</evidence>
<dbReference type="InterPro" id="IPR016024">
    <property type="entry name" value="ARM-type_fold"/>
</dbReference>
<dbReference type="AlphaFoldDB" id="A0A833RB21"/>
<accession>A0A833RB21</accession>
<gene>
    <name evidence="3" type="ORF">FCM35_KLT20613</name>
</gene>
<dbReference type="SUPFAM" id="SSF81383">
    <property type="entry name" value="F-box domain"/>
    <property type="match status" value="1"/>
</dbReference>
<dbReference type="EMBL" id="SWLB01000008">
    <property type="protein sequence ID" value="KAF3336106.1"/>
    <property type="molecule type" value="Genomic_DNA"/>
</dbReference>
<dbReference type="Pfam" id="PF00514">
    <property type="entry name" value="Arm"/>
    <property type="match status" value="7"/>
</dbReference>
<dbReference type="OrthoDB" id="7537227at2759"/>
<dbReference type="PANTHER" id="PTHR46976:SF1">
    <property type="entry name" value="PROTEIN ARABIDILLO 1"/>
    <property type="match status" value="1"/>
</dbReference>
<reference evidence="3" key="1">
    <citation type="submission" date="2020-01" db="EMBL/GenBank/DDBJ databases">
        <title>Genome sequence of Kobresia littledalei, the first chromosome-level genome in the family Cyperaceae.</title>
        <authorList>
            <person name="Qu G."/>
        </authorList>
    </citation>
    <scope>NUCLEOTIDE SEQUENCE</scope>
    <source>
        <strain evidence="3">C.B.Clarke</strain>
        <tissue evidence="3">Leaf</tissue>
    </source>
</reference>
<dbReference type="SMART" id="SM00185">
    <property type="entry name" value="ARM"/>
    <property type="match status" value="8"/>
</dbReference>
<dbReference type="CDD" id="cd22155">
    <property type="entry name" value="F-box_AtADLO1-like"/>
    <property type="match status" value="1"/>
</dbReference>
<proteinExistence type="predicted"/>
<evidence type="ECO:0000256" key="1">
    <source>
        <dbReference type="PROSITE-ProRule" id="PRU00259"/>
    </source>
</evidence>
<protein>
    <submittedName>
        <fullName evidence="3">Protein ARABIDILLO 1-like protein</fullName>
    </submittedName>
</protein>
<dbReference type="Pfam" id="PF12937">
    <property type="entry name" value="F-box-like"/>
    <property type="match status" value="1"/>
</dbReference>
<feature type="repeat" description="ARM" evidence="1">
    <location>
        <begin position="512"/>
        <end position="557"/>
    </location>
</feature>
<feature type="repeat" description="ARM" evidence="1">
    <location>
        <begin position="471"/>
        <end position="513"/>
    </location>
</feature>
<name>A0A833RB21_9POAL</name>
<feature type="domain" description="F-box" evidence="2">
    <location>
        <begin position="37"/>
        <end position="83"/>
    </location>
</feature>
<dbReference type="InterPro" id="IPR001810">
    <property type="entry name" value="F-box_dom"/>
</dbReference>
<dbReference type="SUPFAM" id="SSF48371">
    <property type="entry name" value="ARM repeat"/>
    <property type="match status" value="1"/>
</dbReference>
<dbReference type="InterPro" id="IPR011989">
    <property type="entry name" value="ARM-like"/>
</dbReference>
<feature type="repeat" description="ARM" evidence="1">
    <location>
        <begin position="602"/>
        <end position="644"/>
    </location>
</feature>
<dbReference type="Gene3D" id="3.80.10.10">
    <property type="entry name" value="Ribonuclease Inhibitor"/>
    <property type="match status" value="1"/>
</dbReference>
<organism evidence="3 4">
    <name type="scientific">Carex littledalei</name>
    <dbReference type="NCBI Taxonomy" id="544730"/>
    <lineage>
        <taxon>Eukaryota</taxon>
        <taxon>Viridiplantae</taxon>
        <taxon>Streptophyta</taxon>
        <taxon>Embryophyta</taxon>
        <taxon>Tracheophyta</taxon>
        <taxon>Spermatophyta</taxon>
        <taxon>Magnoliopsida</taxon>
        <taxon>Liliopsida</taxon>
        <taxon>Poales</taxon>
        <taxon>Cyperaceae</taxon>
        <taxon>Cyperoideae</taxon>
        <taxon>Cariceae</taxon>
        <taxon>Carex</taxon>
        <taxon>Carex subgen. Euthyceras</taxon>
    </lineage>
</organism>
<feature type="repeat" description="ARM" evidence="1">
    <location>
        <begin position="643"/>
        <end position="688"/>
    </location>
</feature>
<dbReference type="InterPro" id="IPR000225">
    <property type="entry name" value="Armadillo"/>
</dbReference>
<feature type="repeat" description="ARM" evidence="1">
    <location>
        <begin position="556"/>
        <end position="591"/>
    </location>
</feature>
<feature type="repeat" description="ARM" evidence="1">
    <location>
        <begin position="430"/>
        <end position="472"/>
    </location>
</feature>
<dbReference type="InterPro" id="IPR032675">
    <property type="entry name" value="LRR_dom_sf"/>
</dbReference>
<dbReference type="PROSITE" id="PS50176">
    <property type="entry name" value="ARM_REPEAT"/>
    <property type="match status" value="7"/>
</dbReference>
<dbReference type="Proteomes" id="UP000623129">
    <property type="component" value="Unassembled WGS sequence"/>
</dbReference>
<dbReference type="SMART" id="SM00367">
    <property type="entry name" value="LRR_CC"/>
    <property type="match status" value="3"/>
</dbReference>
<evidence type="ECO:0000259" key="2">
    <source>
        <dbReference type="PROSITE" id="PS50181"/>
    </source>
</evidence>
<dbReference type="InterPro" id="IPR036047">
    <property type="entry name" value="F-box-like_dom_sf"/>
</dbReference>
<evidence type="ECO:0000313" key="3">
    <source>
        <dbReference type="EMBL" id="KAF3336106.1"/>
    </source>
</evidence>
<dbReference type="InterPro" id="IPR006553">
    <property type="entry name" value="Leu-rich_rpt_Cys-con_subtyp"/>
</dbReference>
<dbReference type="Gene3D" id="1.25.10.10">
    <property type="entry name" value="Leucine-rich Repeat Variant"/>
    <property type="match status" value="4"/>
</dbReference>
<dbReference type="SMART" id="SM00256">
    <property type="entry name" value="FBOX"/>
    <property type="match status" value="1"/>
</dbReference>
<dbReference type="PROSITE" id="PS50181">
    <property type="entry name" value="FBOX"/>
    <property type="match status" value="1"/>
</dbReference>
<dbReference type="SUPFAM" id="SSF52047">
    <property type="entry name" value="RNI-like"/>
    <property type="match status" value="1"/>
</dbReference>